<dbReference type="PANTHER" id="PTHR43283:SF11">
    <property type="entry name" value="BETA-LACTAMASE-RELATED DOMAIN-CONTAINING PROTEIN"/>
    <property type="match status" value="1"/>
</dbReference>
<reference evidence="5" key="1">
    <citation type="journal article" date="2019" name="Int. J. Syst. Evol. Microbiol.">
        <title>The Global Catalogue of Microorganisms (GCM) 10K type strain sequencing project: providing services to taxonomists for standard genome sequencing and annotation.</title>
        <authorList>
            <consortium name="The Broad Institute Genomics Platform"/>
            <consortium name="The Broad Institute Genome Sequencing Center for Infectious Disease"/>
            <person name="Wu L."/>
            <person name="Ma J."/>
        </authorList>
    </citation>
    <scope>NUCLEOTIDE SEQUENCE [LARGE SCALE GENOMIC DNA]</scope>
    <source>
        <strain evidence="5">JCM 18014</strain>
    </source>
</reference>
<keyword evidence="1" id="KW-0378">Hydrolase</keyword>
<comment type="caution">
    <text evidence="4">The sequence shown here is derived from an EMBL/GenBank/DDBJ whole genome shotgun (WGS) entry which is preliminary data.</text>
</comment>
<dbReference type="Proteomes" id="UP001500518">
    <property type="component" value="Unassembled WGS sequence"/>
</dbReference>
<keyword evidence="5" id="KW-1185">Reference proteome</keyword>
<keyword evidence="2" id="KW-0732">Signal</keyword>
<dbReference type="Pfam" id="PF00144">
    <property type="entry name" value="Beta-lactamase"/>
    <property type="match status" value="1"/>
</dbReference>
<feature type="signal peptide" evidence="2">
    <location>
        <begin position="1"/>
        <end position="21"/>
    </location>
</feature>
<dbReference type="PANTHER" id="PTHR43283">
    <property type="entry name" value="BETA-LACTAMASE-RELATED"/>
    <property type="match status" value="1"/>
</dbReference>
<dbReference type="InterPro" id="IPR050789">
    <property type="entry name" value="Diverse_Enzym_Activities"/>
</dbReference>
<evidence type="ECO:0000259" key="3">
    <source>
        <dbReference type="Pfam" id="PF00144"/>
    </source>
</evidence>
<evidence type="ECO:0000256" key="1">
    <source>
        <dbReference type="ARBA" id="ARBA00022801"/>
    </source>
</evidence>
<name>A0ABP9KAC5_9SPHN</name>
<dbReference type="InterPro" id="IPR012338">
    <property type="entry name" value="Beta-lactam/transpept-like"/>
</dbReference>
<feature type="domain" description="Beta-lactamase-related" evidence="3">
    <location>
        <begin position="72"/>
        <end position="331"/>
    </location>
</feature>
<dbReference type="Gene3D" id="3.40.710.10">
    <property type="entry name" value="DD-peptidase/beta-lactamase superfamily"/>
    <property type="match status" value="1"/>
</dbReference>
<dbReference type="RefSeq" id="WP_346032377.1">
    <property type="nucleotide sequence ID" value="NZ_BAABHV010000009.1"/>
</dbReference>
<accession>A0ABP9KAC5</accession>
<feature type="chain" id="PRO_5046179200" description="Beta-lactamase-related domain-containing protein" evidence="2">
    <location>
        <begin position="22"/>
        <end position="357"/>
    </location>
</feature>
<organism evidence="4 5">
    <name type="scientific">Erythrobacter westpacificensis</name>
    <dbReference type="NCBI Taxonomy" id="1055231"/>
    <lineage>
        <taxon>Bacteria</taxon>
        <taxon>Pseudomonadati</taxon>
        <taxon>Pseudomonadota</taxon>
        <taxon>Alphaproteobacteria</taxon>
        <taxon>Sphingomonadales</taxon>
        <taxon>Erythrobacteraceae</taxon>
        <taxon>Erythrobacter/Porphyrobacter group</taxon>
        <taxon>Erythrobacter</taxon>
    </lineage>
</organism>
<dbReference type="EMBL" id="BAABHV010000009">
    <property type="protein sequence ID" value="GAA5052694.1"/>
    <property type="molecule type" value="Genomic_DNA"/>
</dbReference>
<gene>
    <name evidence="4" type="ORF">GCM10023208_13870</name>
</gene>
<evidence type="ECO:0000256" key="2">
    <source>
        <dbReference type="SAM" id="SignalP"/>
    </source>
</evidence>
<dbReference type="InterPro" id="IPR001466">
    <property type="entry name" value="Beta-lactam-related"/>
</dbReference>
<dbReference type="SUPFAM" id="SSF56601">
    <property type="entry name" value="beta-lactamase/transpeptidase-like"/>
    <property type="match status" value="1"/>
</dbReference>
<evidence type="ECO:0000313" key="5">
    <source>
        <dbReference type="Proteomes" id="UP001500518"/>
    </source>
</evidence>
<protein>
    <recommendedName>
        <fullName evidence="3">Beta-lactamase-related domain-containing protein</fullName>
    </recommendedName>
</protein>
<proteinExistence type="predicted"/>
<dbReference type="PROSITE" id="PS51257">
    <property type="entry name" value="PROKAR_LIPOPROTEIN"/>
    <property type="match status" value="1"/>
</dbReference>
<evidence type="ECO:0000313" key="4">
    <source>
        <dbReference type="EMBL" id="GAA5052694.1"/>
    </source>
</evidence>
<sequence length="357" mass="37286">MTLVARLLAGALGCAILGACATPGDRPFAEQDADLRGYARLLESGFTGDAAFAVPGKPDTIYYGDSAPEEAATRTIEGWPWASVTKQVIAVLVMREVEDGQFSLGSDVGTWIRPLRGRGLSVEDLLRHRSDLPNPDDSAPGDDGFPSFYTSEANPLAYCTGQGEAPAVGGGASNNCDYIVLGAVLEAATGTSLDLLLAQGIGLDAGWINTSFLEPGSERAFAARTDAEAKRIAGYGASGALVGPLDDILAFDQALMSGRLLSDSALARLWQSDAASGSLALGQWVFQASLDGCDAPVRIVERRGGIGKFQTRNIILPDRGIAVALATDQGDFEFGEVRTGSGPMHDVLSELACQSGR</sequence>